<dbReference type="Gene3D" id="3.40.630.30">
    <property type="match status" value="1"/>
</dbReference>
<dbReference type="GO" id="GO:0016747">
    <property type="term" value="F:acyltransferase activity, transferring groups other than amino-acyl groups"/>
    <property type="evidence" value="ECO:0007669"/>
    <property type="project" value="InterPro"/>
</dbReference>
<dbReference type="RefSeq" id="WP_249334474.1">
    <property type="nucleotide sequence ID" value="NZ_JACRSY010000057.1"/>
</dbReference>
<dbReference type="SUPFAM" id="SSF55729">
    <property type="entry name" value="Acyl-CoA N-acyltransferases (Nat)"/>
    <property type="match status" value="1"/>
</dbReference>
<gene>
    <name evidence="2" type="ORF">H8718_18695</name>
</gene>
<evidence type="ECO:0000259" key="1">
    <source>
        <dbReference type="PROSITE" id="PS51186"/>
    </source>
</evidence>
<dbReference type="AlphaFoldDB" id="A0A926ELZ9"/>
<proteinExistence type="predicted"/>
<sequence>MNGIIDLRNRFVSQQVYDIYSTCMYMPTWEKFCEQANLLINDDLVSILGCVHNNNIIGVLVMQKGTQQSAEIKGIAVDFLYRQKGIGRQLIEFVFQSLKIKSLFAETDDDAILFYRHCGFKIEDIVKVYENKEYRRYKCTLEKL</sequence>
<feature type="domain" description="N-acetyltransferase" evidence="1">
    <location>
        <begin position="3"/>
        <end position="142"/>
    </location>
</feature>
<organism evidence="2 3">
    <name type="scientific">Zhenhengia yiwuensis</name>
    <dbReference type="NCBI Taxonomy" id="2763666"/>
    <lineage>
        <taxon>Bacteria</taxon>
        <taxon>Bacillati</taxon>
        <taxon>Bacillota</taxon>
        <taxon>Clostridia</taxon>
        <taxon>Lachnospirales</taxon>
        <taxon>Lachnospiraceae</taxon>
        <taxon>Zhenhengia</taxon>
    </lineage>
</organism>
<dbReference type="EMBL" id="JACRSY010000057">
    <property type="protein sequence ID" value="MBC8581515.1"/>
    <property type="molecule type" value="Genomic_DNA"/>
</dbReference>
<evidence type="ECO:0000313" key="3">
    <source>
        <dbReference type="Proteomes" id="UP000655830"/>
    </source>
</evidence>
<dbReference type="Pfam" id="PF00583">
    <property type="entry name" value="Acetyltransf_1"/>
    <property type="match status" value="1"/>
</dbReference>
<evidence type="ECO:0000313" key="2">
    <source>
        <dbReference type="EMBL" id="MBC8581515.1"/>
    </source>
</evidence>
<dbReference type="InterPro" id="IPR016181">
    <property type="entry name" value="Acyl_CoA_acyltransferase"/>
</dbReference>
<dbReference type="InterPro" id="IPR000182">
    <property type="entry name" value="GNAT_dom"/>
</dbReference>
<dbReference type="CDD" id="cd04301">
    <property type="entry name" value="NAT_SF"/>
    <property type="match status" value="1"/>
</dbReference>
<comment type="caution">
    <text evidence="2">The sequence shown here is derived from an EMBL/GenBank/DDBJ whole genome shotgun (WGS) entry which is preliminary data.</text>
</comment>
<keyword evidence="3" id="KW-1185">Reference proteome</keyword>
<dbReference type="PROSITE" id="PS51186">
    <property type="entry name" value="GNAT"/>
    <property type="match status" value="1"/>
</dbReference>
<reference evidence="2" key="1">
    <citation type="submission" date="2020-08" db="EMBL/GenBank/DDBJ databases">
        <title>Genome public.</title>
        <authorList>
            <person name="Liu C."/>
            <person name="Sun Q."/>
        </authorList>
    </citation>
    <scope>NUCLEOTIDE SEQUENCE</scope>
    <source>
        <strain evidence="2">NSJ-12</strain>
    </source>
</reference>
<dbReference type="Proteomes" id="UP000655830">
    <property type="component" value="Unassembled WGS sequence"/>
</dbReference>
<accession>A0A926ELZ9</accession>
<name>A0A926ELZ9_9FIRM</name>
<protein>
    <submittedName>
        <fullName evidence="2">GNAT family N-acetyltransferase</fullName>
    </submittedName>
</protein>